<sequence>MGTPPHVSFIPEMLTKRHPHSASSTHSPAPSTPTASCLHHTARHNSKARALHNATPAPGPRRNRADTIEHRTHNGTPARGPLASGKHSGPASPTTPPQPHRHTTSLQLQR</sequence>
<feature type="compositionally biased region" description="Basic and acidic residues" evidence="1">
    <location>
        <begin position="63"/>
        <end position="72"/>
    </location>
</feature>
<proteinExistence type="predicted"/>
<organism evidence="2 3">
    <name type="scientific">Ameca splendens</name>
    <dbReference type="NCBI Taxonomy" id="208324"/>
    <lineage>
        <taxon>Eukaryota</taxon>
        <taxon>Metazoa</taxon>
        <taxon>Chordata</taxon>
        <taxon>Craniata</taxon>
        <taxon>Vertebrata</taxon>
        <taxon>Euteleostomi</taxon>
        <taxon>Actinopterygii</taxon>
        <taxon>Neopterygii</taxon>
        <taxon>Teleostei</taxon>
        <taxon>Neoteleostei</taxon>
        <taxon>Acanthomorphata</taxon>
        <taxon>Ovalentaria</taxon>
        <taxon>Atherinomorphae</taxon>
        <taxon>Cyprinodontiformes</taxon>
        <taxon>Goodeidae</taxon>
        <taxon>Ameca</taxon>
    </lineage>
</organism>
<protein>
    <submittedName>
        <fullName evidence="2">Uncharacterized protein</fullName>
    </submittedName>
</protein>
<evidence type="ECO:0000313" key="2">
    <source>
        <dbReference type="EMBL" id="MEQ2285710.1"/>
    </source>
</evidence>
<keyword evidence="3" id="KW-1185">Reference proteome</keyword>
<gene>
    <name evidence="2" type="ORF">AMECASPLE_034777</name>
</gene>
<reference evidence="2 3" key="1">
    <citation type="submission" date="2021-06" db="EMBL/GenBank/DDBJ databases">
        <authorList>
            <person name="Palmer J.M."/>
        </authorList>
    </citation>
    <scope>NUCLEOTIDE SEQUENCE [LARGE SCALE GENOMIC DNA]</scope>
    <source>
        <strain evidence="2 3">AS_MEX2019</strain>
        <tissue evidence="2">Muscle</tissue>
    </source>
</reference>
<dbReference type="Proteomes" id="UP001469553">
    <property type="component" value="Unassembled WGS sequence"/>
</dbReference>
<evidence type="ECO:0000256" key="1">
    <source>
        <dbReference type="SAM" id="MobiDB-lite"/>
    </source>
</evidence>
<evidence type="ECO:0000313" key="3">
    <source>
        <dbReference type="Proteomes" id="UP001469553"/>
    </source>
</evidence>
<feature type="compositionally biased region" description="Low complexity" evidence="1">
    <location>
        <begin position="21"/>
        <end position="36"/>
    </location>
</feature>
<accession>A0ABV0XWN0</accession>
<feature type="region of interest" description="Disordered" evidence="1">
    <location>
        <begin position="1"/>
        <end position="110"/>
    </location>
</feature>
<dbReference type="EMBL" id="JAHRIP010014408">
    <property type="protein sequence ID" value="MEQ2285710.1"/>
    <property type="molecule type" value="Genomic_DNA"/>
</dbReference>
<comment type="caution">
    <text evidence="2">The sequence shown here is derived from an EMBL/GenBank/DDBJ whole genome shotgun (WGS) entry which is preliminary data.</text>
</comment>
<name>A0ABV0XWN0_9TELE</name>
<feature type="compositionally biased region" description="Basic residues" evidence="1">
    <location>
        <begin position="40"/>
        <end position="50"/>
    </location>
</feature>